<reference evidence="3 4" key="1">
    <citation type="journal article" date="2018" name="Sci. Rep.">
        <title>A novel species of the marine cyanobacterium Acaryochloris with a unique pigment content and lifestyle.</title>
        <authorList>
            <person name="Partensky F."/>
            <person name="Six C."/>
            <person name="Ratin M."/>
            <person name="Garczarek L."/>
            <person name="Vaulot D."/>
            <person name="Probert I."/>
            <person name="Calteau A."/>
            <person name="Gourvil P."/>
            <person name="Marie D."/>
            <person name="Grebert T."/>
            <person name="Bouchier C."/>
            <person name="Le Panse S."/>
            <person name="Gachenot M."/>
            <person name="Rodriguez F."/>
            <person name="Garrido J.L."/>
        </authorList>
    </citation>
    <scope>NUCLEOTIDE SEQUENCE [LARGE SCALE GENOMIC DNA]</scope>
    <source>
        <strain evidence="3 4">RCC1774</strain>
    </source>
</reference>
<dbReference type="InterPro" id="IPR008538">
    <property type="entry name" value="Uma2"/>
</dbReference>
<dbReference type="InterPro" id="IPR011335">
    <property type="entry name" value="Restrct_endonuc-II-like"/>
</dbReference>
<proteinExistence type="predicted"/>
<dbReference type="PANTHER" id="PTHR33352:SF3">
    <property type="entry name" value="SLR1612 PROTEIN"/>
    <property type="match status" value="1"/>
</dbReference>
<feature type="region of interest" description="Disordered" evidence="1">
    <location>
        <begin position="1"/>
        <end position="41"/>
    </location>
</feature>
<evidence type="ECO:0000259" key="2">
    <source>
        <dbReference type="Pfam" id="PF05685"/>
    </source>
</evidence>
<gene>
    <name evidence="3" type="ORF">C1752_06206</name>
</gene>
<dbReference type="PANTHER" id="PTHR33352">
    <property type="entry name" value="SLR1095 PROTEIN"/>
    <property type="match status" value="1"/>
</dbReference>
<dbReference type="SUPFAM" id="SSF52980">
    <property type="entry name" value="Restriction endonuclease-like"/>
    <property type="match status" value="1"/>
</dbReference>
<feature type="domain" description="Putative restriction endonuclease" evidence="2">
    <location>
        <begin position="43"/>
        <end position="170"/>
    </location>
</feature>
<dbReference type="CDD" id="cd06260">
    <property type="entry name" value="DUF820-like"/>
    <property type="match status" value="1"/>
</dbReference>
<comment type="caution">
    <text evidence="3">The sequence shown here is derived from an EMBL/GenBank/DDBJ whole genome shotgun (WGS) entry which is preliminary data.</text>
</comment>
<evidence type="ECO:0000313" key="4">
    <source>
        <dbReference type="Proteomes" id="UP000248857"/>
    </source>
</evidence>
<protein>
    <recommendedName>
        <fullName evidence="2">Putative restriction endonuclease domain-containing protein</fullName>
    </recommendedName>
</protein>
<evidence type="ECO:0000256" key="1">
    <source>
        <dbReference type="SAM" id="MobiDB-lite"/>
    </source>
</evidence>
<dbReference type="Pfam" id="PF05685">
    <property type="entry name" value="Uma2"/>
    <property type="match status" value="1"/>
</dbReference>
<accession>A0A2W1JCQ0</accession>
<sequence>MAPVDAITSTSNPEVLPTPVEATRPEDYSAPPTDLYSDEPSLETDFHRDQVDLLIRLLKYWWQERNDFYISGNLTVYYSASQTKKRDFRGPDVFVVLGAEKKNRRSWTIWEEGGQYPNLVIELLSDSTAAVDKGTKKDLYEKIWRLPEYYCFHPETLEFTGFRLMNGEYEAI</sequence>
<dbReference type="Gene3D" id="3.90.1570.10">
    <property type="entry name" value="tt1808, chain A"/>
    <property type="match status" value="1"/>
</dbReference>
<dbReference type="InterPro" id="IPR012296">
    <property type="entry name" value="Nuclease_put_TT1808"/>
</dbReference>
<organism evidence="3 4">
    <name type="scientific">Acaryochloris thomasi RCC1774</name>
    <dbReference type="NCBI Taxonomy" id="1764569"/>
    <lineage>
        <taxon>Bacteria</taxon>
        <taxon>Bacillati</taxon>
        <taxon>Cyanobacteriota</taxon>
        <taxon>Cyanophyceae</taxon>
        <taxon>Acaryochloridales</taxon>
        <taxon>Acaryochloridaceae</taxon>
        <taxon>Acaryochloris</taxon>
        <taxon>Acaryochloris thomasi</taxon>
    </lineage>
</organism>
<name>A0A2W1JCQ0_9CYAN</name>
<dbReference type="AlphaFoldDB" id="A0A2W1JCQ0"/>
<dbReference type="Proteomes" id="UP000248857">
    <property type="component" value="Unassembled WGS sequence"/>
</dbReference>
<dbReference type="EMBL" id="PQWO01000016">
    <property type="protein sequence ID" value="PZD71586.1"/>
    <property type="molecule type" value="Genomic_DNA"/>
</dbReference>
<keyword evidence="4" id="KW-1185">Reference proteome</keyword>
<evidence type="ECO:0000313" key="3">
    <source>
        <dbReference type="EMBL" id="PZD71586.1"/>
    </source>
</evidence>